<feature type="transmembrane region" description="Helical" evidence="8">
    <location>
        <begin position="6"/>
        <end position="22"/>
    </location>
</feature>
<dbReference type="Pfam" id="PF03062">
    <property type="entry name" value="MBOAT"/>
    <property type="match status" value="1"/>
</dbReference>
<comment type="similarity">
    <text evidence="2 7">Belongs to the membrane-bound acyltransferase family.</text>
</comment>
<evidence type="ECO:0000313" key="10">
    <source>
        <dbReference type="Proteomes" id="UP000256695"/>
    </source>
</evidence>
<feature type="transmembrane region" description="Helical" evidence="8">
    <location>
        <begin position="307"/>
        <end position="325"/>
    </location>
</feature>
<dbReference type="InterPro" id="IPR051085">
    <property type="entry name" value="MB_O-acyltransferase"/>
</dbReference>
<keyword evidence="10" id="KW-1185">Reference proteome</keyword>
<evidence type="ECO:0000313" key="9">
    <source>
        <dbReference type="EMBL" id="RDU73542.1"/>
    </source>
</evidence>
<accession>A0A3D8J7Z4</accession>
<dbReference type="PIRSF" id="PIRSF500217">
    <property type="entry name" value="AlgI"/>
    <property type="match status" value="1"/>
</dbReference>
<keyword evidence="5 8" id="KW-1133">Transmembrane helix</keyword>
<protein>
    <submittedName>
        <fullName evidence="9">MBOAT family protein</fullName>
    </submittedName>
</protein>
<organism evidence="9 10">
    <name type="scientific">Helicobacter anseris</name>
    <dbReference type="NCBI Taxonomy" id="375926"/>
    <lineage>
        <taxon>Bacteria</taxon>
        <taxon>Pseudomonadati</taxon>
        <taxon>Campylobacterota</taxon>
        <taxon>Epsilonproteobacteria</taxon>
        <taxon>Campylobacterales</taxon>
        <taxon>Helicobacteraceae</taxon>
        <taxon>Helicobacter</taxon>
    </lineage>
</organism>
<dbReference type="GO" id="GO:0005886">
    <property type="term" value="C:plasma membrane"/>
    <property type="evidence" value="ECO:0007669"/>
    <property type="project" value="UniProtKB-SubCell"/>
</dbReference>
<evidence type="ECO:0000256" key="8">
    <source>
        <dbReference type="SAM" id="Phobius"/>
    </source>
</evidence>
<feature type="transmembrane region" description="Helical" evidence="8">
    <location>
        <begin position="440"/>
        <end position="462"/>
    </location>
</feature>
<dbReference type="InterPro" id="IPR024194">
    <property type="entry name" value="Ac/AlaTfrase_AlgI/DltB"/>
</dbReference>
<evidence type="ECO:0000256" key="3">
    <source>
        <dbReference type="ARBA" id="ARBA00022475"/>
    </source>
</evidence>
<feature type="transmembrane region" description="Helical" evidence="8">
    <location>
        <begin position="399"/>
        <end position="419"/>
    </location>
</feature>
<dbReference type="InterPro" id="IPR028362">
    <property type="entry name" value="AlgI"/>
</dbReference>
<evidence type="ECO:0000256" key="5">
    <source>
        <dbReference type="ARBA" id="ARBA00022989"/>
    </source>
</evidence>
<comment type="caution">
    <text evidence="9">The sequence shown here is derived from an EMBL/GenBank/DDBJ whole genome shotgun (WGS) entry which is preliminary data.</text>
</comment>
<dbReference type="PANTHER" id="PTHR13285">
    <property type="entry name" value="ACYLTRANSFERASE"/>
    <property type="match status" value="1"/>
</dbReference>
<dbReference type="Proteomes" id="UP000256695">
    <property type="component" value="Unassembled WGS sequence"/>
</dbReference>
<comment type="subcellular location">
    <subcellularLocation>
        <location evidence="1">Cell membrane</location>
        <topology evidence="1">Multi-pass membrane protein</topology>
    </subcellularLocation>
</comment>
<dbReference type="EMBL" id="NXLX01000010">
    <property type="protein sequence ID" value="RDU73542.1"/>
    <property type="molecule type" value="Genomic_DNA"/>
</dbReference>
<feature type="transmembrane region" description="Helical" evidence="8">
    <location>
        <begin position="73"/>
        <end position="92"/>
    </location>
</feature>
<evidence type="ECO:0000256" key="4">
    <source>
        <dbReference type="ARBA" id="ARBA00022692"/>
    </source>
</evidence>
<reference evidence="9 10" key="1">
    <citation type="submission" date="2018-04" db="EMBL/GenBank/DDBJ databases">
        <title>Novel Campyloabacter and Helicobacter Species and Strains.</title>
        <authorList>
            <person name="Mannion A.J."/>
            <person name="Shen Z."/>
            <person name="Fox J.G."/>
        </authorList>
    </citation>
    <scope>NUCLEOTIDE SEQUENCE [LARGE SCALE GENOMIC DNA]</scope>
    <source>
        <strain evidence="9 10">MIT 04-9362</strain>
    </source>
</reference>
<proteinExistence type="inferred from homology"/>
<keyword evidence="7" id="KW-0808">Transferase</keyword>
<gene>
    <name evidence="9" type="ORF">CQA57_05015</name>
</gene>
<feature type="transmembrane region" description="Helical" evidence="8">
    <location>
        <begin position="155"/>
        <end position="171"/>
    </location>
</feature>
<dbReference type="InterPro" id="IPR004299">
    <property type="entry name" value="MBOAT_fam"/>
</dbReference>
<dbReference type="PANTHER" id="PTHR13285:SF18">
    <property type="entry name" value="PROTEIN-CYSTEINE N-PALMITOYLTRANSFERASE RASP"/>
    <property type="match status" value="1"/>
</dbReference>
<feature type="transmembrane region" description="Helical" evidence="8">
    <location>
        <begin position="224"/>
        <end position="242"/>
    </location>
</feature>
<dbReference type="OrthoDB" id="139172at2"/>
<dbReference type="GO" id="GO:0016746">
    <property type="term" value="F:acyltransferase activity"/>
    <property type="evidence" value="ECO:0007669"/>
    <property type="project" value="UniProtKB-KW"/>
</dbReference>
<evidence type="ECO:0000256" key="1">
    <source>
        <dbReference type="ARBA" id="ARBA00004651"/>
    </source>
</evidence>
<name>A0A3D8J7Z4_9HELI</name>
<evidence type="ECO:0000256" key="6">
    <source>
        <dbReference type="ARBA" id="ARBA00023136"/>
    </source>
</evidence>
<dbReference type="AlphaFoldDB" id="A0A3D8J7Z4"/>
<keyword evidence="6 7" id="KW-0472">Membrane</keyword>
<feature type="transmembrane region" description="Helical" evidence="8">
    <location>
        <begin position="360"/>
        <end position="379"/>
    </location>
</feature>
<sequence length="465" mass="54316">MNFFSIEFTLLFLLFLTIYWSIKDIKYQNMAILVFNYTLIFILGNFYVALVLLLYSICIHFFALWIATSKKRFILLLSIALAVLNLCFFKYFPSIKNFFEIIFKDIGFNDNQIEILMPLGISFYTFASITYLKWVYDGRIQNSVFNKNLQSFEHLASYLSFFPTFISGPIMRAEYFFAQFEKPRIWQPQNTGLIFILLLFGIFKKIIIANYAGIYTTEIFKDPYSFNAIELLLAIYGYSLQIYCDFSGYVNLVSAFALMIGFTLPPNFNMPYTAKNLKDFWSRWHISLSTFIRDFIYIPLGGNKKGFFYTQIFVLISFGISGIWHGNTLNFLIWGLLHGCGIIIVNILQRLKISFSFLPLLSKLITFNFVTFCWIFFYYPDLSQSLDFIKAFKSNVPISPENIILLCLAFVIFFIYQFSIHLESFCITLFKKIPNTMKPLWLALLLIVIFSIMPSGIPNFIYAGF</sequence>
<feature type="transmembrane region" description="Helical" evidence="8">
    <location>
        <begin position="34"/>
        <end position="67"/>
    </location>
</feature>
<feature type="transmembrane region" description="Helical" evidence="8">
    <location>
        <begin position="113"/>
        <end position="135"/>
    </location>
</feature>
<dbReference type="PIRSF" id="PIRSF016636">
    <property type="entry name" value="AlgI_DltB"/>
    <property type="match status" value="1"/>
</dbReference>
<keyword evidence="3 7" id="KW-1003">Cell membrane</keyword>
<dbReference type="RefSeq" id="WP_115579134.1">
    <property type="nucleotide sequence ID" value="NZ_NXLX01000010.1"/>
</dbReference>
<feature type="transmembrane region" description="Helical" evidence="8">
    <location>
        <begin position="249"/>
        <end position="268"/>
    </location>
</feature>
<feature type="transmembrane region" description="Helical" evidence="8">
    <location>
        <begin position="192"/>
        <end position="212"/>
    </location>
</feature>
<feature type="transmembrane region" description="Helical" evidence="8">
    <location>
        <begin position="331"/>
        <end position="348"/>
    </location>
</feature>
<evidence type="ECO:0000256" key="7">
    <source>
        <dbReference type="PIRNR" id="PIRNR016636"/>
    </source>
</evidence>
<evidence type="ECO:0000256" key="2">
    <source>
        <dbReference type="ARBA" id="ARBA00010323"/>
    </source>
</evidence>
<keyword evidence="4 8" id="KW-0812">Transmembrane</keyword>
<keyword evidence="7" id="KW-0012">Acyltransferase</keyword>
<dbReference type="GO" id="GO:0042121">
    <property type="term" value="P:alginic acid biosynthetic process"/>
    <property type="evidence" value="ECO:0007669"/>
    <property type="project" value="InterPro"/>
</dbReference>